<keyword evidence="3" id="KW-1185">Reference proteome</keyword>
<protein>
    <submittedName>
        <fullName evidence="2">Uncharacterized protein</fullName>
    </submittedName>
</protein>
<reference evidence="2 3" key="1">
    <citation type="submission" date="2022-09" db="EMBL/GenBank/DDBJ databases">
        <authorList>
            <person name="Palmer J.M."/>
        </authorList>
    </citation>
    <scope>NUCLEOTIDE SEQUENCE [LARGE SCALE GENOMIC DNA]</scope>
    <source>
        <strain evidence="2 3">DSM 7382</strain>
    </source>
</reference>
<dbReference type="EMBL" id="JASBNA010000019">
    <property type="protein sequence ID" value="KAK7685760.1"/>
    <property type="molecule type" value="Genomic_DNA"/>
</dbReference>
<organism evidence="2 3">
    <name type="scientific">Cerrena zonata</name>
    <dbReference type="NCBI Taxonomy" id="2478898"/>
    <lineage>
        <taxon>Eukaryota</taxon>
        <taxon>Fungi</taxon>
        <taxon>Dikarya</taxon>
        <taxon>Basidiomycota</taxon>
        <taxon>Agaricomycotina</taxon>
        <taxon>Agaricomycetes</taxon>
        <taxon>Polyporales</taxon>
        <taxon>Cerrenaceae</taxon>
        <taxon>Cerrena</taxon>
    </lineage>
</organism>
<evidence type="ECO:0000313" key="2">
    <source>
        <dbReference type="EMBL" id="KAK7685760.1"/>
    </source>
</evidence>
<feature type="coiled-coil region" evidence="1">
    <location>
        <begin position="28"/>
        <end position="59"/>
    </location>
</feature>
<sequence>MLPKLDVAETEAITKELDPIKAISDAFVQSLETDRDSIIQTLEAKREELDRQIEAWKAETDKRVEARKLEDLCAMRVLNRSLNQHSIICRIPPKLLGPYHSLYILPLPKARR</sequence>
<name>A0AAW0G3P2_9APHY</name>
<proteinExistence type="predicted"/>
<evidence type="ECO:0000313" key="3">
    <source>
        <dbReference type="Proteomes" id="UP001385951"/>
    </source>
</evidence>
<accession>A0AAW0G3P2</accession>
<gene>
    <name evidence="2" type="ORF">QCA50_011106</name>
</gene>
<evidence type="ECO:0000256" key="1">
    <source>
        <dbReference type="SAM" id="Coils"/>
    </source>
</evidence>
<keyword evidence="1" id="KW-0175">Coiled coil</keyword>
<dbReference type="Proteomes" id="UP001385951">
    <property type="component" value="Unassembled WGS sequence"/>
</dbReference>
<dbReference type="AlphaFoldDB" id="A0AAW0G3P2"/>
<comment type="caution">
    <text evidence="2">The sequence shown here is derived from an EMBL/GenBank/DDBJ whole genome shotgun (WGS) entry which is preliminary data.</text>
</comment>